<proteinExistence type="predicted"/>
<feature type="domain" description="Extradiol ring-cleavage dioxygenase class III enzyme subunit B" evidence="1">
    <location>
        <begin position="31"/>
        <end position="297"/>
    </location>
</feature>
<keyword evidence="5" id="KW-1185">Reference proteome</keyword>
<comment type="caution">
    <text evidence="2">The sequence shown here is derived from an EMBL/GenBank/DDBJ whole genome shotgun (WGS) entry which is preliminary data.</text>
</comment>
<sequence length="312" mass="35235">MTIVGEFVFPHGTTPLDPQVRDFANVPAARPTTKEECIKLHKAMRQTAVALIETQPELIVFSTPHGIKIENSYAIYDRNKAEGDADWHGEWRDYKASFEIDVELSEQLARYLQKSGNTVSLLKVGLEFTAIPLKWAEVVPFWFITEEAKKVNFQLPKVIAISLPFEIKDKRSAAIPTALKIGSDIYDFINSNQMLSSKRIALVTSLDLSHNHSSAATSPYPYLPFANKFDEPCQEWAKLDINAKTIEESNDLLLRKAAEYVDQVECCGYIGVVIVQGLLQREIVRGTNFKATYVYYSAPAYFGMMASYHLRI</sequence>
<evidence type="ECO:0000313" key="3">
    <source>
        <dbReference type="EMBL" id="RWS12929.1"/>
    </source>
</evidence>
<organism evidence="2 5">
    <name type="scientific">Dinothrombium tinctorium</name>
    <dbReference type="NCBI Taxonomy" id="1965070"/>
    <lineage>
        <taxon>Eukaryota</taxon>
        <taxon>Metazoa</taxon>
        <taxon>Ecdysozoa</taxon>
        <taxon>Arthropoda</taxon>
        <taxon>Chelicerata</taxon>
        <taxon>Arachnida</taxon>
        <taxon>Acari</taxon>
        <taxon>Acariformes</taxon>
        <taxon>Trombidiformes</taxon>
        <taxon>Prostigmata</taxon>
        <taxon>Anystina</taxon>
        <taxon>Parasitengona</taxon>
        <taxon>Trombidioidea</taxon>
        <taxon>Trombidiidae</taxon>
        <taxon>Dinothrombium</taxon>
    </lineage>
</organism>
<gene>
    <name evidence="4" type="ORF">B4U79_17352</name>
    <name evidence="3" type="ORF">B4U79_17401</name>
    <name evidence="2" type="ORF">B4U79_17403</name>
</gene>
<dbReference type="Pfam" id="PF02900">
    <property type="entry name" value="LigB"/>
    <property type="match status" value="1"/>
</dbReference>
<dbReference type="SUPFAM" id="SSF53213">
    <property type="entry name" value="LigB-like"/>
    <property type="match status" value="1"/>
</dbReference>
<evidence type="ECO:0000259" key="1">
    <source>
        <dbReference type="Pfam" id="PF02900"/>
    </source>
</evidence>
<dbReference type="InterPro" id="IPR004183">
    <property type="entry name" value="Xdiol_dOase_suB"/>
</dbReference>
<dbReference type="OrthoDB" id="2132071at2759"/>
<dbReference type="GO" id="GO:0016702">
    <property type="term" value="F:oxidoreductase activity, acting on single donors with incorporation of molecular oxygen, incorporation of two atoms of oxygen"/>
    <property type="evidence" value="ECO:0007669"/>
    <property type="project" value="UniProtKB-ARBA"/>
</dbReference>
<dbReference type="AlphaFoldDB" id="A0A443RCC5"/>
<dbReference type="Gene3D" id="3.40.830.10">
    <property type="entry name" value="LigB-like"/>
    <property type="match status" value="1"/>
</dbReference>
<reference evidence="2 5" key="1">
    <citation type="journal article" date="2018" name="Gigascience">
        <title>Genomes of trombidid mites reveal novel predicted allergens and laterally-transferred genes associated with secondary metabolism.</title>
        <authorList>
            <person name="Dong X."/>
            <person name="Chaisiri K."/>
            <person name="Xia D."/>
            <person name="Armstrong S.D."/>
            <person name="Fang Y."/>
            <person name="Donnelly M.J."/>
            <person name="Kadowaki T."/>
            <person name="McGarry J.W."/>
            <person name="Darby A.C."/>
            <person name="Makepeace B.L."/>
        </authorList>
    </citation>
    <scope>NUCLEOTIDE SEQUENCE [LARGE SCALE GENOMIC DNA]</scope>
    <source>
        <strain evidence="2">UoL-WK</strain>
    </source>
</reference>
<evidence type="ECO:0000313" key="4">
    <source>
        <dbReference type="EMBL" id="RWS13542.1"/>
    </source>
</evidence>
<evidence type="ECO:0000313" key="2">
    <source>
        <dbReference type="EMBL" id="RWS12913.1"/>
    </source>
</evidence>
<dbReference type="Proteomes" id="UP000285301">
    <property type="component" value="Unassembled WGS sequence"/>
</dbReference>
<evidence type="ECO:0000313" key="5">
    <source>
        <dbReference type="Proteomes" id="UP000285301"/>
    </source>
</evidence>
<dbReference type="GO" id="GO:0008198">
    <property type="term" value="F:ferrous iron binding"/>
    <property type="evidence" value="ECO:0007669"/>
    <property type="project" value="InterPro"/>
</dbReference>
<protein>
    <recommendedName>
        <fullName evidence="1">Extradiol ring-cleavage dioxygenase class III enzyme subunit B domain-containing protein</fullName>
    </recommendedName>
</protein>
<reference evidence="2" key="2">
    <citation type="submission" date="2018-11" db="EMBL/GenBank/DDBJ databases">
        <title>Trombidioid mite genomics.</title>
        <authorList>
            <person name="Dong X."/>
        </authorList>
    </citation>
    <scope>NUCLEOTIDE SEQUENCE</scope>
    <source>
        <strain evidence="2">UoL-WK</strain>
    </source>
</reference>
<dbReference type="EMBL" id="NCKU01000955">
    <property type="protein sequence ID" value="RWS13542.1"/>
    <property type="molecule type" value="Genomic_DNA"/>
</dbReference>
<name>A0A443RCC5_9ACAR</name>
<dbReference type="EMBL" id="NCKU01001161">
    <property type="protein sequence ID" value="RWS12913.1"/>
    <property type="molecule type" value="Genomic_DNA"/>
</dbReference>
<accession>A0A443RCC5</accession>
<dbReference type="EMBL" id="NCKU01001155">
    <property type="protein sequence ID" value="RWS12929.1"/>
    <property type="molecule type" value="Genomic_DNA"/>
</dbReference>